<name>A0ABW5CPW4_9HYPH</name>
<evidence type="ECO:0000313" key="7">
    <source>
        <dbReference type="EMBL" id="MFD2239354.1"/>
    </source>
</evidence>
<feature type="signal peptide" evidence="6">
    <location>
        <begin position="1"/>
        <end position="42"/>
    </location>
</feature>
<evidence type="ECO:0000313" key="8">
    <source>
        <dbReference type="Proteomes" id="UP001597371"/>
    </source>
</evidence>
<dbReference type="EMBL" id="JBHUIJ010000028">
    <property type="protein sequence ID" value="MFD2239354.1"/>
    <property type="molecule type" value="Genomic_DNA"/>
</dbReference>
<feature type="chain" id="PRO_5045655038" evidence="6">
    <location>
        <begin position="43"/>
        <end position="295"/>
    </location>
</feature>
<comment type="similarity">
    <text evidence="2">Belongs to the MipA/OmpV family.</text>
</comment>
<keyword evidence="4" id="KW-0472">Membrane</keyword>
<keyword evidence="3 6" id="KW-0732">Signal</keyword>
<organism evidence="7 8">
    <name type="scientific">Aureimonas populi</name>
    <dbReference type="NCBI Taxonomy" id="1701758"/>
    <lineage>
        <taxon>Bacteria</taxon>
        <taxon>Pseudomonadati</taxon>
        <taxon>Pseudomonadota</taxon>
        <taxon>Alphaproteobacteria</taxon>
        <taxon>Hyphomicrobiales</taxon>
        <taxon>Aurantimonadaceae</taxon>
        <taxon>Aureimonas</taxon>
    </lineage>
</organism>
<evidence type="ECO:0000256" key="2">
    <source>
        <dbReference type="ARBA" id="ARBA00005722"/>
    </source>
</evidence>
<gene>
    <name evidence="7" type="ORF">ACFSKQ_18045</name>
</gene>
<dbReference type="InterPro" id="IPR010583">
    <property type="entry name" value="MipA"/>
</dbReference>
<dbReference type="Proteomes" id="UP001597371">
    <property type="component" value="Unassembled WGS sequence"/>
</dbReference>
<reference evidence="8" key="1">
    <citation type="journal article" date="2019" name="Int. J. Syst. Evol. Microbiol.">
        <title>The Global Catalogue of Microorganisms (GCM) 10K type strain sequencing project: providing services to taxonomists for standard genome sequencing and annotation.</title>
        <authorList>
            <consortium name="The Broad Institute Genomics Platform"/>
            <consortium name="The Broad Institute Genome Sequencing Center for Infectious Disease"/>
            <person name="Wu L."/>
            <person name="Ma J."/>
        </authorList>
    </citation>
    <scope>NUCLEOTIDE SEQUENCE [LARGE SCALE GENOMIC DNA]</scope>
    <source>
        <strain evidence="8">ZS-35-S2</strain>
    </source>
</reference>
<comment type="subcellular location">
    <subcellularLocation>
        <location evidence="1">Cell outer membrane</location>
    </subcellularLocation>
</comment>
<dbReference type="Pfam" id="PF06629">
    <property type="entry name" value="MipA"/>
    <property type="match status" value="1"/>
</dbReference>
<evidence type="ECO:0000256" key="3">
    <source>
        <dbReference type="ARBA" id="ARBA00022729"/>
    </source>
</evidence>
<proteinExistence type="inferred from homology"/>
<sequence>MNERCRARVAGPGGRTPRIRAATRGAASLAAALTLAPLGAHGADLETYESDIVPAQPADTARYGDFRDNLDRWEVTIGAGAIYLPEYEGSDKFEVKPFPLFSAQFGDRVQMDITGVTVDLYRWEGLTLAARGGYETGRQEDDSDYLRGLGDIDPGGVVGGIVSYEAGPVEVYAALNKTVGGSEGLTGTFGAKASHRYERFIVSADVSGTWADDNHMQSYFGITAEQSARSGLSEYDAQAGIKRVDLKTSVTYMMTESWMVTGGAGAGLLLGDAKDSPVVKDDVQPFAMLGVAYRF</sequence>
<comment type="caution">
    <text evidence="7">The sequence shown here is derived from an EMBL/GenBank/DDBJ whole genome shotgun (WGS) entry which is preliminary data.</text>
</comment>
<evidence type="ECO:0000256" key="6">
    <source>
        <dbReference type="SAM" id="SignalP"/>
    </source>
</evidence>
<protein>
    <submittedName>
        <fullName evidence="7">MipA/OmpV family protein</fullName>
    </submittedName>
</protein>
<evidence type="ECO:0000256" key="1">
    <source>
        <dbReference type="ARBA" id="ARBA00004442"/>
    </source>
</evidence>
<keyword evidence="8" id="KW-1185">Reference proteome</keyword>
<accession>A0ABW5CPW4</accession>
<dbReference type="PANTHER" id="PTHR38776:SF1">
    <property type="entry name" value="MLTA-INTERACTING PROTEIN-RELATED"/>
    <property type="match status" value="1"/>
</dbReference>
<keyword evidence="5" id="KW-0998">Cell outer membrane</keyword>
<evidence type="ECO:0000256" key="4">
    <source>
        <dbReference type="ARBA" id="ARBA00023136"/>
    </source>
</evidence>
<dbReference type="RefSeq" id="WP_209740155.1">
    <property type="nucleotide sequence ID" value="NZ_CP072611.1"/>
</dbReference>
<dbReference type="PANTHER" id="PTHR38776">
    <property type="entry name" value="MLTA-INTERACTING PROTEIN-RELATED"/>
    <property type="match status" value="1"/>
</dbReference>
<evidence type="ECO:0000256" key="5">
    <source>
        <dbReference type="ARBA" id="ARBA00023237"/>
    </source>
</evidence>